<dbReference type="InterPro" id="IPR014001">
    <property type="entry name" value="Helicase_ATP-bd"/>
</dbReference>
<dbReference type="InterPro" id="IPR027417">
    <property type="entry name" value="P-loop_NTPase"/>
</dbReference>
<feature type="non-terminal residue" evidence="2">
    <location>
        <position position="1"/>
    </location>
</feature>
<dbReference type="Gene3D" id="3.40.50.300">
    <property type="entry name" value="P-loop containing nucleotide triphosphate hydrolases"/>
    <property type="match status" value="1"/>
</dbReference>
<proteinExistence type="predicted"/>
<organism evidence="2">
    <name type="scientific">marine sediment metagenome</name>
    <dbReference type="NCBI Taxonomy" id="412755"/>
    <lineage>
        <taxon>unclassified sequences</taxon>
        <taxon>metagenomes</taxon>
        <taxon>ecological metagenomes</taxon>
    </lineage>
</organism>
<evidence type="ECO:0000313" key="2">
    <source>
        <dbReference type="EMBL" id="GAG35196.1"/>
    </source>
</evidence>
<dbReference type="SUPFAM" id="SSF52540">
    <property type="entry name" value="P-loop containing nucleoside triphosphate hydrolases"/>
    <property type="match status" value="1"/>
</dbReference>
<comment type="caution">
    <text evidence="2">The sequence shown here is derived from an EMBL/GenBank/DDBJ whole genome shotgun (WGS) entry which is preliminary data.</text>
</comment>
<dbReference type="PROSITE" id="PS51192">
    <property type="entry name" value="HELICASE_ATP_BIND_1"/>
    <property type="match status" value="1"/>
</dbReference>
<evidence type="ECO:0000259" key="1">
    <source>
        <dbReference type="PROSITE" id="PS51192"/>
    </source>
</evidence>
<feature type="non-terminal residue" evidence="2">
    <location>
        <position position="253"/>
    </location>
</feature>
<protein>
    <recommendedName>
        <fullName evidence="1">Helicase ATP-binding domain-containing protein</fullName>
    </recommendedName>
</protein>
<dbReference type="EMBL" id="BARS01040386">
    <property type="protein sequence ID" value="GAG35196.1"/>
    <property type="molecule type" value="Genomic_DNA"/>
</dbReference>
<reference evidence="2" key="1">
    <citation type="journal article" date="2014" name="Front. Microbiol.">
        <title>High frequency of phylogenetically diverse reductive dehalogenase-homologous genes in deep subseafloor sedimentary metagenomes.</title>
        <authorList>
            <person name="Kawai M."/>
            <person name="Futagami T."/>
            <person name="Toyoda A."/>
            <person name="Takaki Y."/>
            <person name="Nishi S."/>
            <person name="Hori S."/>
            <person name="Arai W."/>
            <person name="Tsubouchi T."/>
            <person name="Morono Y."/>
            <person name="Uchiyama I."/>
            <person name="Ito T."/>
            <person name="Fujiyama A."/>
            <person name="Inagaki F."/>
            <person name="Takami H."/>
        </authorList>
    </citation>
    <scope>NUCLEOTIDE SEQUENCE</scope>
    <source>
        <strain evidence="2">Expedition CK06-06</strain>
    </source>
</reference>
<dbReference type="AlphaFoldDB" id="X0YEE7"/>
<gene>
    <name evidence="2" type="ORF">S01H1_61577</name>
</gene>
<accession>X0YEE7</accession>
<feature type="domain" description="Helicase ATP-binding" evidence="1">
    <location>
        <begin position="1"/>
        <end position="166"/>
    </location>
</feature>
<sequence>YGKSIIALTALKKVREVYGPWKVLLVSTKSICSHTWSDELAGWSHLPVYSYGNAAGRNLAAVQSDPDILAINFESLEWYLDLVDSGNAGQRDILIIDESSKMKAYNSQRVARLAGLRRITKEGSVKRYVNNPGFVDKFQRRWLLSATPAPEGYQGLWAQEACMSVRRRLGENITSFRDQFCMRDRSGFGWEVIPEREETIRHKLRHVMYLPKEIDDLGLPPPTHSKVMAPWTDKARAQYKEMEDELELALESA</sequence>
<name>X0YEE7_9ZZZZ</name>